<dbReference type="EMBL" id="EU236953">
    <property type="protein sequence ID" value="ABY83002.1"/>
    <property type="molecule type" value="Genomic_DNA"/>
</dbReference>
<sequence>MRVTCVTLLVSLTLPFLEGAKASLFHGGAKATGKASSPGVKEISISSPSIFSSGHKSELTVYEKLLWLSKLGDSETNKLKEEYKANKEKKSITSPTDTDFEKQVKEGVDDAALILAGIEDGFITPTTTNEKEKREARIKIIKEDAKSVTYPADKAVLFAQYVEYNKTVYEALRFLYVTCGRNAASGGWMHCQYGKTVGSTCTVKHNKCPNCIAACKGNSPFGCLQDYLTLTFTSLAEYDNSAFYNHAYGPMGFNALKLPAAIKTGRDIQKVLDPYIKDANSKLTKLVATLVLFEDVQHMGLSDMLTILFKLGKANMKGGSRKFVKALKLSLDNKSVTESAEPSNVVVDGLVHALRSLCDSGRHTAGNHAGKALDLHSLLGCTQTQNPCPKILYPLPFDIYNADDAQEKNAPVFASWIRDGDLVQNFKLKLHALKYNLEALDCLSPMPEHHQNGPCPNVVQCLYVPPALYDFGFGFWSPGELVARKVHGKQLLEKITKLLTDPTSELTKLMAAVANYDASRASGGAEDGNAVTDASTGSLELTESTD</sequence>
<evidence type="ECO:0000256" key="2">
    <source>
        <dbReference type="SAM" id="SignalP"/>
    </source>
</evidence>
<name>B1P1K7_BABGI</name>
<evidence type="ECO:0000256" key="1">
    <source>
        <dbReference type="SAM" id="MobiDB-lite"/>
    </source>
</evidence>
<protein>
    <submittedName>
        <fullName evidence="3">57-kDa merozoite antigen</fullName>
    </submittedName>
</protein>
<dbReference type="AlphaFoldDB" id="B1P1K7"/>
<reference evidence="3" key="1">
    <citation type="submission" date="2007-10" db="EMBL/GenBank/DDBJ databases">
        <title>Molecular characterization of Babesia gibsoni strains identified from dogs in Taiwan.</title>
        <authorList>
            <person name="Hsieh Y.-C."/>
            <person name="Tsang C.-L."/>
            <person name="Chung Y.-T."/>
        </authorList>
    </citation>
    <scope>NUCLEOTIDE SEQUENCE</scope>
    <source>
        <strain evidence="3">TWN1</strain>
    </source>
</reference>
<keyword evidence="2" id="KW-0732">Signal</keyword>
<feature type="region of interest" description="Disordered" evidence="1">
    <location>
        <begin position="521"/>
        <end position="546"/>
    </location>
</feature>
<evidence type="ECO:0000313" key="3">
    <source>
        <dbReference type="EMBL" id="ABY83002.1"/>
    </source>
</evidence>
<feature type="signal peptide" evidence="2">
    <location>
        <begin position="1"/>
        <end position="22"/>
    </location>
</feature>
<accession>B1P1K7</accession>
<gene>
    <name evidence="3" type="primary">P57</name>
</gene>
<feature type="compositionally biased region" description="Polar residues" evidence="1">
    <location>
        <begin position="532"/>
        <end position="546"/>
    </location>
</feature>
<proteinExistence type="predicted"/>
<keyword evidence="3" id="KW-0477">Merozoite</keyword>
<organism evidence="3">
    <name type="scientific">Babesia gibsoni</name>
    <dbReference type="NCBI Taxonomy" id="33632"/>
    <lineage>
        <taxon>Eukaryota</taxon>
        <taxon>Sar</taxon>
        <taxon>Alveolata</taxon>
        <taxon>Apicomplexa</taxon>
        <taxon>Aconoidasida</taxon>
        <taxon>Piroplasmida</taxon>
        <taxon>Babesiidae</taxon>
        <taxon>Babesia</taxon>
    </lineage>
</organism>
<feature type="chain" id="PRO_5002769464" evidence="2">
    <location>
        <begin position="23"/>
        <end position="546"/>
    </location>
</feature>